<proteinExistence type="predicted"/>
<accession>A0A4U6UG61</accession>
<dbReference type="Gramene" id="TKW15080">
    <property type="protein sequence ID" value="TKW15080"/>
    <property type="gene ID" value="SEVIR_5G207780v2"/>
</dbReference>
<dbReference type="InterPro" id="IPR004146">
    <property type="entry name" value="DC1"/>
</dbReference>
<feature type="domain" description="Phorbol-ester/DAG-type" evidence="4">
    <location>
        <begin position="65"/>
        <end position="117"/>
    </location>
</feature>
<sequence length="225" mass="24317">MAARSVAHFAHPAHELNLTSYTLPRWCDLCGDRISTGTGYSCRPCDFDVHEDCAKYRETLCCFFAHPWHDLTLSRAAAASCCDICREDVAAGTFVYRCAPCGFAVHPRCSRLPQTARSDLHPGHALTAVPAVGTCAACRRPCYVWVYRCGPWKVDLHITCVQGARPSCGSSDAGAIAGDGAGDQHGARKDKGSLRAAIESRLQEMTVETIISGAETIITTLIENL</sequence>
<protein>
    <recommendedName>
        <fullName evidence="4">Phorbol-ester/DAG-type domain-containing protein</fullName>
    </recommendedName>
</protein>
<dbReference type="SMART" id="SM00109">
    <property type="entry name" value="C1"/>
    <property type="match status" value="2"/>
</dbReference>
<keyword evidence="6" id="KW-1185">Reference proteome</keyword>
<dbReference type="InterPro" id="IPR046349">
    <property type="entry name" value="C1-like_sf"/>
</dbReference>
<dbReference type="PROSITE" id="PS50081">
    <property type="entry name" value="ZF_DAG_PE_2"/>
    <property type="match status" value="2"/>
</dbReference>
<dbReference type="PANTHER" id="PTHR47841:SF7">
    <property type="entry name" value="CYSTEINE_HISTIDINE-RICH C1 DOMAIN PROTEIN"/>
    <property type="match status" value="1"/>
</dbReference>
<keyword evidence="3" id="KW-0862">Zinc</keyword>
<evidence type="ECO:0000313" key="5">
    <source>
        <dbReference type="EMBL" id="TKW15080.1"/>
    </source>
</evidence>
<name>A0A4U6UG61_SETVI</name>
<dbReference type="GO" id="GO:0046872">
    <property type="term" value="F:metal ion binding"/>
    <property type="evidence" value="ECO:0007669"/>
    <property type="project" value="UniProtKB-KW"/>
</dbReference>
<dbReference type="EMBL" id="CM016556">
    <property type="protein sequence ID" value="TKW15080.1"/>
    <property type="molecule type" value="Genomic_DNA"/>
</dbReference>
<keyword evidence="1" id="KW-0479">Metal-binding</keyword>
<dbReference type="AlphaFoldDB" id="A0A4U6UG61"/>
<evidence type="ECO:0000256" key="1">
    <source>
        <dbReference type="ARBA" id="ARBA00022723"/>
    </source>
</evidence>
<organism evidence="5 6">
    <name type="scientific">Setaria viridis</name>
    <name type="common">Green bristlegrass</name>
    <name type="synonym">Setaria italica subsp. viridis</name>
    <dbReference type="NCBI Taxonomy" id="4556"/>
    <lineage>
        <taxon>Eukaryota</taxon>
        <taxon>Viridiplantae</taxon>
        <taxon>Streptophyta</taxon>
        <taxon>Embryophyta</taxon>
        <taxon>Tracheophyta</taxon>
        <taxon>Spermatophyta</taxon>
        <taxon>Magnoliopsida</taxon>
        <taxon>Liliopsida</taxon>
        <taxon>Poales</taxon>
        <taxon>Poaceae</taxon>
        <taxon>PACMAD clade</taxon>
        <taxon>Panicoideae</taxon>
        <taxon>Panicodae</taxon>
        <taxon>Paniceae</taxon>
        <taxon>Cenchrinae</taxon>
        <taxon>Setaria</taxon>
    </lineage>
</organism>
<dbReference type="Pfam" id="PF03107">
    <property type="entry name" value="C1_2"/>
    <property type="match status" value="2"/>
</dbReference>
<evidence type="ECO:0000313" key="6">
    <source>
        <dbReference type="Proteomes" id="UP000298652"/>
    </source>
</evidence>
<feature type="domain" description="Phorbol-ester/DAG-type" evidence="4">
    <location>
        <begin position="13"/>
        <end position="61"/>
    </location>
</feature>
<gene>
    <name evidence="5" type="ORF">SEVIR_5G207780v2</name>
</gene>
<keyword evidence="2" id="KW-0677">Repeat</keyword>
<dbReference type="SUPFAM" id="SSF57889">
    <property type="entry name" value="Cysteine-rich domain"/>
    <property type="match status" value="2"/>
</dbReference>
<dbReference type="Gene3D" id="3.30.60.20">
    <property type="match status" value="2"/>
</dbReference>
<reference evidence="5" key="1">
    <citation type="submission" date="2019-03" db="EMBL/GenBank/DDBJ databases">
        <title>WGS assembly of Setaria viridis.</title>
        <authorList>
            <person name="Huang P."/>
            <person name="Jenkins J."/>
            <person name="Grimwood J."/>
            <person name="Barry K."/>
            <person name="Healey A."/>
            <person name="Mamidi S."/>
            <person name="Sreedasyam A."/>
            <person name="Shu S."/>
            <person name="Feldman M."/>
            <person name="Wu J."/>
            <person name="Yu Y."/>
            <person name="Chen C."/>
            <person name="Johnson J."/>
            <person name="Rokhsar D."/>
            <person name="Baxter I."/>
            <person name="Schmutz J."/>
            <person name="Brutnell T."/>
            <person name="Kellogg E."/>
        </authorList>
    </citation>
    <scope>NUCLEOTIDE SEQUENCE [LARGE SCALE GENOMIC DNA]</scope>
</reference>
<dbReference type="Proteomes" id="UP000298652">
    <property type="component" value="Chromosome 5"/>
</dbReference>
<dbReference type="InterPro" id="IPR002219">
    <property type="entry name" value="PKC_DAG/PE"/>
</dbReference>
<evidence type="ECO:0000256" key="2">
    <source>
        <dbReference type="ARBA" id="ARBA00022737"/>
    </source>
</evidence>
<evidence type="ECO:0000259" key="4">
    <source>
        <dbReference type="PROSITE" id="PS50081"/>
    </source>
</evidence>
<evidence type="ECO:0000256" key="3">
    <source>
        <dbReference type="ARBA" id="ARBA00022833"/>
    </source>
</evidence>
<dbReference type="PANTHER" id="PTHR47841">
    <property type="entry name" value="DIACYLGLYCEROL KINASE THETA-LIKE-RELATED"/>
    <property type="match status" value="1"/>
</dbReference>